<reference evidence="11" key="1">
    <citation type="journal article" date="2019" name="Int. J. Syst. Evol. Microbiol.">
        <title>The Global Catalogue of Microorganisms (GCM) 10K type strain sequencing project: providing services to taxonomists for standard genome sequencing and annotation.</title>
        <authorList>
            <consortium name="The Broad Institute Genomics Platform"/>
            <consortium name="The Broad Institute Genome Sequencing Center for Infectious Disease"/>
            <person name="Wu L."/>
            <person name="Ma J."/>
        </authorList>
    </citation>
    <scope>NUCLEOTIDE SEQUENCE [LARGE SCALE GENOMIC DNA]</scope>
    <source>
        <strain evidence="11">YIM 94188</strain>
    </source>
</reference>
<keyword evidence="11" id="KW-1185">Reference proteome</keyword>
<feature type="binding site" evidence="7">
    <location>
        <position position="48"/>
    </location>
    <ligand>
        <name>ATP</name>
        <dbReference type="ChEBI" id="CHEBI:30616"/>
    </ligand>
</feature>
<dbReference type="SUPFAM" id="SSF56112">
    <property type="entry name" value="Protein kinase-like (PK-like)"/>
    <property type="match status" value="1"/>
</dbReference>
<evidence type="ECO:0000256" key="8">
    <source>
        <dbReference type="SAM" id="MobiDB-lite"/>
    </source>
</evidence>
<dbReference type="PANTHER" id="PTHR43289">
    <property type="entry name" value="MITOGEN-ACTIVATED PROTEIN KINASE KINASE KINASE 20-RELATED"/>
    <property type="match status" value="1"/>
</dbReference>
<keyword evidence="2" id="KW-0723">Serine/threonine-protein kinase</keyword>
<evidence type="ECO:0000313" key="11">
    <source>
        <dbReference type="Proteomes" id="UP001596072"/>
    </source>
</evidence>
<dbReference type="SMART" id="SM00220">
    <property type="entry name" value="S_TKc"/>
    <property type="match status" value="1"/>
</dbReference>
<dbReference type="InterPro" id="IPR000719">
    <property type="entry name" value="Prot_kinase_dom"/>
</dbReference>
<dbReference type="Pfam" id="PF00069">
    <property type="entry name" value="Pkinase"/>
    <property type="match status" value="1"/>
</dbReference>
<dbReference type="RefSeq" id="WP_378527075.1">
    <property type="nucleotide sequence ID" value="NZ_JBHSNS010000004.1"/>
</dbReference>
<dbReference type="InterPro" id="IPR017441">
    <property type="entry name" value="Protein_kinase_ATP_BS"/>
</dbReference>
<dbReference type="EC" id="2.7.11.1" evidence="1"/>
<evidence type="ECO:0000256" key="1">
    <source>
        <dbReference type="ARBA" id="ARBA00012513"/>
    </source>
</evidence>
<proteinExistence type="predicted"/>
<sequence length="434" mass="44685">MSLPPPHGAPVPGAQLGPYRIVRQLGVGGMGTVYEAVDTALNRSVALKVIATPLAGDPAFRARFVREAQAQASLDSPHVVQVFAHGHADGQLYIASQLIPDGDLGAMLRRHGAPPAELAVDLIAQVADGLAEAHRIGLVHRDIKPANVLLRNRGTDVAAYLADFGIARQINGAPSATVERGVAGTPTYMAPELHTGGTAGPLSDVYSLGCLLWATITGRAPYGGTTDFHVVEAHLSAPVPQLAGGTPYERELNRVLRTALAKRPAERYPSAAAMRDDLRSLRRATSTSRVGRSLAVAASAAAVAGVAVAVAALLMGRGGPDPVASGDPTARTGASGSGGTEDRPAAFTGSGEQVAADNIARVLEDEGDLDARGAECTARELVDEHGVDGLIADGLLDEDLMLVEDGRGGVSPGVLADIFATTFSCLWTVSPAPE</sequence>
<organism evidence="10 11">
    <name type="scientific">Nocardioides vastitatis</name>
    <dbReference type="NCBI Taxonomy" id="2568655"/>
    <lineage>
        <taxon>Bacteria</taxon>
        <taxon>Bacillati</taxon>
        <taxon>Actinomycetota</taxon>
        <taxon>Actinomycetes</taxon>
        <taxon>Propionibacteriales</taxon>
        <taxon>Nocardioidaceae</taxon>
        <taxon>Nocardioides</taxon>
    </lineage>
</organism>
<dbReference type="PROSITE" id="PS00107">
    <property type="entry name" value="PROTEIN_KINASE_ATP"/>
    <property type="match status" value="1"/>
</dbReference>
<feature type="region of interest" description="Disordered" evidence="8">
    <location>
        <begin position="320"/>
        <end position="351"/>
    </location>
</feature>
<dbReference type="InterPro" id="IPR011009">
    <property type="entry name" value="Kinase-like_dom_sf"/>
</dbReference>
<keyword evidence="3 10" id="KW-0808">Transferase</keyword>
<dbReference type="EMBL" id="JBHSNS010000004">
    <property type="protein sequence ID" value="MFC5729517.1"/>
    <property type="molecule type" value="Genomic_DNA"/>
</dbReference>
<evidence type="ECO:0000256" key="6">
    <source>
        <dbReference type="ARBA" id="ARBA00022840"/>
    </source>
</evidence>
<accession>A0ABW0ZHI1</accession>
<gene>
    <name evidence="10" type="ORF">ACFPQB_11365</name>
</gene>
<feature type="domain" description="Protein kinase" evidence="9">
    <location>
        <begin position="19"/>
        <end position="279"/>
    </location>
</feature>
<evidence type="ECO:0000313" key="10">
    <source>
        <dbReference type="EMBL" id="MFC5729517.1"/>
    </source>
</evidence>
<evidence type="ECO:0000256" key="5">
    <source>
        <dbReference type="ARBA" id="ARBA00022777"/>
    </source>
</evidence>
<dbReference type="PROSITE" id="PS00108">
    <property type="entry name" value="PROTEIN_KINASE_ST"/>
    <property type="match status" value="1"/>
</dbReference>
<evidence type="ECO:0000256" key="3">
    <source>
        <dbReference type="ARBA" id="ARBA00022679"/>
    </source>
</evidence>
<evidence type="ECO:0000259" key="9">
    <source>
        <dbReference type="PROSITE" id="PS50011"/>
    </source>
</evidence>
<evidence type="ECO:0000256" key="7">
    <source>
        <dbReference type="PROSITE-ProRule" id="PRU10141"/>
    </source>
</evidence>
<dbReference type="Gene3D" id="3.30.200.20">
    <property type="entry name" value="Phosphorylase Kinase, domain 1"/>
    <property type="match status" value="1"/>
</dbReference>
<comment type="caution">
    <text evidence="10">The sequence shown here is derived from an EMBL/GenBank/DDBJ whole genome shotgun (WGS) entry which is preliminary data.</text>
</comment>
<dbReference type="PROSITE" id="PS50011">
    <property type="entry name" value="PROTEIN_KINASE_DOM"/>
    <property type="match status" value="1"/>
</dbReference>
<dbReference type="GO" id="GO:0004674">
    <property type="term" value="F:protein serine/threonine kinase activity"/>
    <property type="evidence" value="ECO:0007669"/>
    <property type="project" value="UniProtKB-EC"/>
</dbReference>
<keyword evidence="5 10" id="KW-0418">Kinase</keyword>
<name>A0ABW0ZHI1_9ACTN</name>
<dbReference type="InterPro" id="IPR008271">
    <property type="entry name" value="Ser/Thr_kinase_AS"/>
</dbReference>
<dbReference type="Gene3D" id="1.10.510.10">
    <property type="entry name" value="Transferase(Phosphotransferase) domain 1"/>
    <property type="match status" value="1"/>
</dbReference>
<dbReference type="Proteomes" id="UP001596072">
    <property type="component" value="Unassembled WGS sequence"/>
</dbReference>
<keyword evidence="4 7" id="KW-0547">Nucleotide-binding</keyword>
<evidence type="ECO:0000256" key="4">
    <source>
        <dbReference type="ARBA" id="ARBA00022741"/>
    </source>
</evidence>
<keyword evidence="6 7" id="KW-0067">ATP-binding</keyword>
<dbReference type="CDD" id="cd14014">
    <property type="entry name" value="STKc_PknB_like"/>
    <property type="match status" value="1"/>
</dbReference>
<evidence type="ECO:0000256" key="2">
    <source>
        <dbReference type="ARBA" id="ARBA00022527"/>
    </source>
</evidence>
<protein>
    <recommendedName>
        <fullName evidence="1">non-specific serine/threonine protein kinase</fullName>
        <ecNumber evidence="1">2.7.11.1</ecNumber>
    </recommendedName>
</protein>
<dbReference type="PANTHER" id="PTHR43289:SF6">
    <property type="entry name" value="SERINE_THREONINE-PROTEIN KINASE NEKL-3"/>
    <property type="match status" value="1"/>
</dbReference>